<dbReference type="EMBL" id="JAKNSF020000084">
    <property type="protein sequence ID" value="KAK7718984.1"/>
    <property type="molecule type" value="Genomic_DNA"/>
</dbReference>
<comment type="caution">
    <text evidence="2">The sequence shown here is derived from an EMBL/GenBank/DDBJ whole genome shotgun (WGS) entry which is preliminary data.</text>
</comment>
<dbReference type="Gene3D" id="3.40.50.720">
    <property type="entry name" value="NAD(P)-binding Rossmann-like Domain"/>
    <property type="match status" value="1"/>
</dbReference>
<dbReference type="PANTHER" id="PTHR45458:SF1">
    <property type="entry name" value="SHORT CHAIN DEHYDROGENASE"/>
    <property type="match status" value="1"/>
</dbReference>
<proteinExistence type="inferred from homology"/>
<dbReference type="PRINTS" id="PR00081">
    <property type="entry name" value="GDHRDH"/>
</dbReference>
<dbReference type="PRINTS" id="PR00080">
    <property type="entry name" value="SDRFAMILY"/>
</dbReference>
<dbReference type="InterPro" id="IPR002347">
    <property type="entry name" value="SDR_fam"/>
</dbReference>
<sequence>MASFLVTGASRGFGLALVRELVSHPASKVGTVFAAARGSAPALDEIAQKSSGRVSVVKLDVGDQASIKKAAEQVETKLGGKGLDVLINNAGICHYAFEGVKSMDKLEESFTINVMAVHWVTSVFLPLLQKGTLKKVINVAASISQAPARTYLPAPAYKISKAAMNALTVQYAIEYEKEGFSFVALCPGWMKTELGGGDSADLTPEQSAKASLDIILDEGQKYNGKMPKLFVKGWENAEGPNKYDGSITPW</sequence>
<reference evidence="2 3" key="1">
    <citation type="submission" date="2024-02" db="EMBL/GenBank/DDBJ databases">
        <title>De novo assembly and annotation of 12 fungi associated with fruit tree decline syndrome in Ontario, Canada.</title>
        <authorList>
            <person name="Sulman M."/>
            <person name="Ellouze W."/>
            <person name="Ilyukhin E."/>
        </authorList>
    </citation>
    <scope>NUCLEOTIDE SEQUENCE [LARGE SCALE GENOMIC DNA]</scope>
    <source>
        <strain evidence="2 3">M169</strain>
    </source>
</reference>
<accession>A0ABR1NX84</accession>
<dbReference type="CDD" id="cd05325">
    <property type="entry name" value="carb_red_sniffer_like_SDR_c"/>
    <property type="match status" value="1"/>
</dbReference>
<keyword evidence="3" id="KW-1185">Reference proteome</keyword>
<evidence type="ECO:0000256" key="1">
    <source>
        <dbReference type="RuleBase" id="RU000363"/>
    </source>
</evidence>
<name>A0ABR1NX84_DIAER</name>
<evidence type="ECO:0000313" key="2">
    <source>
        <dbReference type="EMBL" id="KAK7718984.1"/>
    </source>
</evidence>
<dbReference type="Proteomes" id="UP001430848">
    <property type="component" value="Unassembled WGS sequence"/>
</dbReference>
<evidence type="ECO:0000313" key="3">
    <source>
        <dbReference type="Proteomes" id="UP001430848"/>
    </source>
</evidence>
<dbReference type="PANTHER" id="PTHR45458">
    <property type="entry name" value="SHORT-CHAIN DEHYDROGENASE/REDUCTASE SDR"/>
    <property type="match status" value="1"/>
</dbReference>
<dbReference type="SUPFAM" id="SSF51735">
    <property type="entry name" value="NAD(P)-binding Rossmann-fold domains"/>
    <property type="match status" value="1"/>
</dbReference>
<dbReference type="InterPro" id="IPR052184">
    <property type="entry name" value="SDR_enzymes"/>
</dbReference>
<dbReference type="Pfam" id="PF00106">
    <property type="entry name" value="adh_short"/>
    <property type="match status" value="1"/>
</dbReference>
<comment type="similarity">
    <text evidence="1">Belongs to the short-chain dehydrogenases/reductases (SDR) family.</text>
</comment>
<gene>
    <name evidence="2" type="ORF">SLS63_010307</name>
</gene>
<protein>
    <submittedName>
        <fullName evidence="2">Secondary metabolism biosynthetic enzyme</fullName>
    </submittedName>
</protein>
<dbReference type="InterPro" id="IPR036291">
    <property type="entry name" value="NAD(P)-bd_dom_sf"/>
</dbReference>
<organism evidence="2 3">
    <name type="scientific">Diaporthe eres</name>
    <name type="common">Phomopsis oblonga</name>
    <dbReference type="NCBI Taxonomy" id="83184"/>
    <lineage>
        <taxon>Eukaryota</taxon>
        <taxon>Fungi</taxon>
        <taxon>Dikarya</taxon>
        <taxon>Ascomycota</taxon>
        <taxon>Pezizomycotina</taxon>
        <taxon>Sordariomycetes</taxon>
        <taxon>Sordariomycetidae</taxon>
        <taxon>Diaporthales</taxon>
        <taxon>Diaporthaceae</taxon>
        <taxon>Diaporthe</taxon>
        <taxon>Diaporthe eres species complex</taxon>
    </lineage>
</organism>